<dbReference type="SUPFAM" id="SSF51569">
    <property type="entry name" value="Aldolase"/>
    <property type="match status" value="1"/>
</dbReference>
<dbReference type="GO" id="GO:0006096">
    <property type="term" value="P:glycolytic process"/>
    <property type="evidence" value="ECO:0007669"/>
    <property type="project" value="InterPro"/>
</dbReference>
<dbReference type="PANTHER" id="PTHR30304:SF0">
    <property type="entry name" value="D-TAGATOSE-1,6-BISPHOSPHATE ALDOLASE SUBUNIT GATY-RELATED"/>
    <property type="match status" value="1"/>
</dbReference>
<feature type="binding site" evidence="5">
    <location>
        <begin position="212"/>
        <end position="214"/>
    </location>
    <ligand>
        <name>dihydroxyacetone phosphate</name>
        <dbReference type="ChEBI" id="CHEBI:57642"/>
    </ligand>
</feature>
<dbReference type="InterPro" id="IPR011289">
    <property type="entry name" value="Fruc_bis_ald_class-2"/>
</dbReference>
<feature type="binding site" evidence="5">
    <location>
        <begin position="233"/>
        <end position="236"/>
    </location>
    <ligand>
        <name>dihydroxyacetone phosphate</name>
        <dbReference type="ChEBI" id="CHEBI:57642"/>
    </ligand>
</feature>
<dbReference type="PROSITE" id="PS00806">
    <property type="entry name" value="ALDOLASE_CLASS_II_2"/>
    <property type="match status" value="1"/>
</dbReference>
<keyword evidence="8" id="KW-1185">Reference proteome</keyword>
<dbReference type="AlphaFoldDB" id="A0A7W8MVB0"/>
<organism evidence="7 8">
    <name type="scientific">Anoxybacteroides tepidamans</name>
    <dbReference type="NCBI Taxonomy" id="265948"/>
    <lineage>
        <taxon>Bacteria</taxon>
        <taxon>Bacillati</taxon>
        <taxon>Bacillota</taxon>
        <taxon>Bacilli</taxon>
        <taxon>Bacillales</taxon>
        <taxon>Anoxybacillaceae</taxon>
        <taxon>Anoxybacteroides</taxon>
    </lineage>
</organism>
<protein>
    <submittedName>
        <fullName evidence="7">Fructose-bisphosphate aldolase class II</fullName>
        <ecNumber evidence="7">4.1.2.13</ecNumber>
    </submittedName>
</protein>
<dbReference type="PANTHER" id="PTHR30304">
    <property type="entry name" value="D-TAGATOSE-1,6-BISPHOSPHATE ALDOLASE"/>
    <property type="match status" value="1"/>
</dbReference>
<name>A0A7W8MVB0_9BACL</name>
<dbReference type="Gene3D" id="3.20.20.70">
    <property type="entry name" value="Aldolase class I"/>
    <property type="match status" value="1"/>
</dbReference>
<evidence type="ECO:0000256" key="1">
    <source>
        <dbReference type="ARBA" id="ARBA00022723"/>
    </source>
</evidence>
<dbReference type="GO" id="GO:0008270">
    <property type="term" value="F:zinc ion binding"/>
    <property type="evidence" value="ECO:0007669"/>
    <property type="project" value="InterPro"/>
</dbReference>
<evidence type="ECO:0000313" key="8">
    <source>
        <dbReference type="Proteomes" id="UP000520011"/>
    </source>
</evidence>
<feature type="binding site" evidence="6">
    <location>
        <position position="107"/>
    </location>
    <ligand>
        <name>Zn(2+)</name>
        <dbReference type="ChEBI" id="CHEBI:29105"/>
        <label>2</label>
    </ligand>
</feature>
<keyword evidence="2 6" id="KW-0862">Zinc</keyword>
<dbReference type="InterPro" id="IPR013785">
    <property type="entry name" value="Aldolase_TIM"/>
</dbReference>
<evidence type="ECO:0000256" key="6">
    <source>
        <dbReference type="PIRSR" id="PIRSR001359-3"/>
    </source>
</evidence>
<dbReference type="InterPro" id="IPR050246">
    <property type="entry name" value="Class_II_FBP_aldolase"/>
</dbReference>
<dbReference type="GO" id="GO:0004332">
    <property type="term" value="F:fructose-bisphosphate aldolase activity"/>
    <property type="evidence" value="ECO:0007669"/>
    <property type="project" value="UniProtKB-EC"/>
</dbReference>
<dbReference type="NCBIfam" id="TIGR01859">
    <property type="entry name" value="fruc_bis_ald"/>
    <property type="match status" value="1"/>
</dbReference>
<evidence type="ECO:0000313" key="7">
    <source>
        <dbReference type="EMBL" id="MBB5325407.1"/>
    </source>
</evidence>
<dbReference type="EMBL" id="JACHEP010000015">
    <property type="protein sequence ID" value="MBB5325407.1"/>
    <property type="molecule type" value="Genomic_DNA"/>
</dbReference>
<proteinExistence type="predicted"/>
<gene>
    <name evidence="7" type="ORF">HNQ34_002508</name>
</gene>
<dbReference type="InterPro" id="IPR000771">
    <property type="entry name" value="FBA_II"/>
</dbReference>
<feature type="binding site" evidence="6">
    <location>
        <position position="183"/>
    </location>
    <ligand>
        <name>Zn(2+)</name>
        <dbReference type="ChEBI" id="CHEBI:29105"/>
        <label>1</label>
        <note>catalytic</note>
    </ligand>
</feature>
<keyword evidence="1 6" id="KW-0479">Metal-binding</keyword>
<dbReference type="CDD" id="cd00947">
    <property type="entry name" value="TBP_aldolase_IIB"/>
    <property type="match status" value="1"/>
</dbReference>
<feature type="binding site" evidence="6">
    <location>
        <position position="86"/>
    </location>
    <ligand>
        <name>Zn(2+)</name>
        <dbReference type="ChEBI" id="CHEBI:29105"/>
        <label>1</label>
        <note>catalytic</note>
    </ligand>
</feature>
<comment type="caution">
    <text evidence="7">The sequence shown here is derived from an EMBL/GenBank/DDBJ whole genome shotgun (WGS) entry which is preliminary data.</text>
</comment>
<dbReference type="GO" id="GO:0030388">
    <property type="term" value="P:fructose 1,6-bisphosphate metabolic process"/>
    <property type="evidence" value="ECO:0007669"/>
    <property type="project" value="InterPro"/>
</dbReference>
<evidence type="ECO:0000256" key="5">
    <source>
        <dbReference type="PIRSR" id="PIRSR001359-2"/>
    </source>
</evidence>
<dbReference type="EC" id="4.1.2.13" evidence="7"/>
<dbReference type="Proteomes" id="UP000520011">
    <property type="component" value="Unassembled WGS sequence"/>
</dbReference>
<dbReference type="Pfam" id="PF01116">
    <property type="entry name" value="F_bP_aldolase"/>
    <property type="match status" value="1"/>
</dbReference>
<keyword evidence="3 7" id="KW-0456">Lyase</keyword>
<dbReference type="NCBIfam" id="TIGR00167">
    <property type="entry name" value="cbbA"/>
    <property type="match status" value="1"/>
</dbReference>
<feature type="binding site" evidence="6">
    <location>
        <position position="137"/>
    </location>
    <ligand>
        <name>Zn(2+)</name>
        <dbReference type="ChEBI" id="CHEBI:29105"/>
        <label>2</label>
    </ligand>
</feature>
<dbReference type="PROSITE" id="PS00602">
    <property type="entry name" value="ALDOLASE_CLASS_II_1"/>
    <property type="match status" value="1"/>
</dbReference>
<evidence type="ECO:0000256" key="2">
    <source>
        <dbReference type="ARBA" id="ARBA00022833"/>
    </source>
</evidence>
<feature type="active site" description="Proton donor" evidence="4">
    <location>
        <position position="85"/>
    </location>
</feature>
<dbReference type="RefSeq" id="WP_183254919.1">
    <property type="nucleotide sequence ID" value="NZ_JACHEP010000015.1"/>
</dbReference>
<reference evidence="7 8" key="1">
    <citation type="submission" date="2020-08" db="EMBL/GenBank/DDBJ databases">
        <title>Genomic Encyclopedia of Type Strains, Phase IV (KMG-IV): sequencing the most valuable type-strain genomes for metagenomic binning, comparative biology and taxonomic classification.</title>
        <authorList>
            <person name="Goeker M."/>
        </authorList>
    </citation>
    <scope>NUCLEOTIDE SEQUENCE [LARGE SCALE GENOMIC DNA]</scope>
    <source>
        <strain evidence="7 8">DSM 16325</strain>
    </source>
</reference>
<feature type="binding site" evidence="5">
    <location>
        <position position="184"/>
    </location>
    <ligand>
        <name>dihydroxyacetone phosphate</name>
        <dbReference type="ChEBI" id="CHEBI:57642"/>
    </ligand>
</feature>
<feature type="binding site" evidence="6">
    <location>
        <position position="211"/>
    </location>
    <ligand>
        <name>Zn(2+)</name>
        <dbReference type="ChEBI" id="CHEBI:29105"/>
        <label>1</label>
        <note>catalytic</note>
    </ligand>
</feature>
<accession>A0A7W8MVB0</accession>
<evidence type="ECO:0000256" key="4">
    <source>
        <dbReference type="PIRSR" id="PIRSR001359-1"/>
    </source>
</evidence>
<comment type="cofactor">
    <cofactor evidence="6">
        <name>Zn(2+)</name>
        <dbReference type="ChEBI" id="CHEBI:29105"/>
    </cofactor>
    <text evidence="6">Binds 2 Zn(2+) ions per subunit. One is catalytic and the other provides a structural contribution.</text>
</comment>
<sequence length="302" mass="32956">MSLVCTTDMLQHALNEGYAVGHFNINNLEFAQAILQAAEEEQSPVILAVSPGYLPHLGGFHLAATMVKALIKEYSITVPVALHLDHGTSYEQCLQAMYAGFTSVMIDASHYPLDVNIAQTKKVVEAAHALGVSVEAEVGRIGGQEDDLVVDDAEAMYAIPEECVRLVCETGVDFLAPALGSVHGPYKGEPKLGFSQMEQIQSLTGVPLVLHGGTGIPLSDIRRAISCGTAKINVNTENQLAFTEVIRRVLEENTTLYDPRKYLGAAREVVKDTVKQKMREFGSFGKAQKVRDYTRIKTMVYE</sequence>
<evidence type="ECO:0000256" key="3">
    <source>
        <dbReference type="ARBA" id="ARBA00023239"/>
    </source>
</evidence>
<dbReference type="PIRSF" id="PIRSF001359">
    <property type="entry name" value="F_bP_aldolase_II"/>
    <property type="match status" value="1"/>
</dbReference>